<evidence type="ECO:0000256" key="4">
    <source>
        <dbReference type="PROSITE-ProRule" id="PRU00169"/>
    </source>
</evidence>
<evidence type="ECO:0000259" key="5">
    <source>
        <dbReference type="PROSITE" id="PS01124"/>
    </source>
</evidence>
<gene>
    <name evidence="7" type="ORF">HPT30_13415</name>
</gene>
<feature type="modified residue" description="4-aspartylphosphate" evidence="4">
    <location>
        <position position="54"/>
    </location>
</feature>
<dbReference type="EMBL" id="JABWCS010000208">
    <property type="protein sequence ID" value="NUU61334.1"/>
    <property type="molecule type" value="Genomic_DNA"/>
</dbReference>
<sequence>MNALLVDDDYFVITALEKRIDWSALSIDHIYTAYNVAQAREILLQHPVHILICDIEMPQGSGLELLAWIRSEQYSIQTIFLTNYADFNYAQKAIELQSFDYFLKPIEFDKLTLIIHKAVAKAKEQQNNEKAIREGVLWQKNRSKMIEHSWRRLITGKSFPTDPANLAPYLAEQNLPYQPCDLFLPVLVNLFPYDRSLGKEDKNLFDYALLNVMHELYQHPLFQVEAITEIKDYNWMIILKWNISPDPGMLEGHCSVFIAQANKFLKCDACCNIGKSLTLGAIRKEIQELLVMNEEMIKHRNQTFLLEHYRKSEAIYNPPDLILLEQLLNENNYTAFLELTLSYLHELIQGQIVNTSVLSLLRLDIVQLVYAHLKSKEIEAHKLYMGRAGDQLFIHSLNSIEDMQQYIGYLVNTAAEYRNFAEQPKSVVEEITHYIKTHCGNDLTRNSLAEIVYLNPDYLARLFKKETGISLGNYIIQTRLAAAKHLLETTRQSVYTIASKVGYSNYSHFSKLFKLDNGCSPNEYRKNLKELKELKSVPEWS</sequence>
<keyword evidence="1" id="KW-0805">Transcription regulation</keyword>
<keyword evidence="2" id="KW-0238">DNA-binding</keyword>
<dbReference type="SUPFAM" id="SSF52172">
    <property type="entry name" value="CheY-like"/>
    <property type="match status" value="1"/>
</dbReference>
<evidence type="ECO:0000256" key="3">
    <source>
        <dbReference type="ARBA" id="ARBA00023163"/>
    </source>
</evidence>
<dbReference type="PRINTS" id="PR00032">
    <property type="entry name" value="HTHARAC"/>
</dbReference>
<feature type="domain" description="Response regulatory" evidence="6">
    <location>
        <begin position="2"/>
        <end position="119"/>
    </location>
</feature>
<evidence type="ECO:0000313" key="7">
    <source>
        <dbReference type="EMBL" id="NUU61334.1"/>
    </source>
</evidence>
<comment type="caution">
    <text evidence="7">The sequence shown here is derived from an EMBL/GenBank/DDBJ whole genome shotgun (WGS) entry which is preliminary data.</text>
</comment>
<dbReference type="RefSeq" id="WP_175371877.1">
    <property type="nucleotide sequence ID" value="NZ_JABWCS010000208.1"/>
</dbReference>
<dbReference type="InterPro" id="IPR020449">
    <property type="entry name" value="Tscrpt_reg_AraC-type_HTH"/>
</dbReference>
<evidence type="ECO:0000313" key="8">
    <source>
        <dbReference type="Proteomes" id="UP000564806"/>
    </source>
</evidence>
<evidence type="ECO:0000256" key="1">
    <source>
        <dbReference type="ARBA" id="ARBA00023015"/>
    </source>
</evidence>
<dbReference type="GO" id="GO:0000160">
    <property type="term" value="P:phosphorelay signal transduction system"/>
    <property type="evidence" value="ECO:0007669"/>
    <property type="project" value="InterPro"/>
</dbReference>
<dbReference type="CDD" id="cd17536">
    <property type="entry name" value="REC_YesN-like"/>
    <property type="match status" value="1"/>
</dbReference>
<dbReference type="InterPro" id="IPR009057">
    <property type="entry name" value="Homeodomain-like_sf"/>
</dbReference>
<evidence type="ECO:0000259" key="6">
    <source>
        <dbReference type="PROSITE" id="PS50110"/>
    </source>
</evidence>
<dbReference type="GO" id="GO:0003700">
    <property type="term" value="F:DNA-binding transcription factor activity"/>
    <property type="evidence" value="ECO:0007669"/>
    <property type="project" value="InterPro"/>
</dbReference>
<dbReference type="Gene3D" id="3.40.50.2300">
    <property type="match status" value="1"/>
</dbReference>
<dbReference type="InterPro" id="IPR018062">
    <property type="entry name" value="HTH_AraC-typ_CS"/>
</dbReference>
<dbReference type="Gene3D" id="1.10.10.60">
    <property type="entry name" value="Homeodomain-like"/>
    <property type="match status" value="2"/>
</dbReference>
<dbReference type="SMART" id="SM00448">
    <property type="entry name" value="REC"/>
    <property type="match status" value="1"/>
</dbReference>
<dbReference type="SMART" id="SM00342">
    <property type="entry name" value="HTH_ARAC"/>
    <property type="match status" value="1"/>
</dbReference>
<keyword evidence="4" id="KW-0597">Phosphoprotein</keyword>
<dbReference type="PANTHER" id="PTHR43280:SF10">
    <property type="entry name" value="REGULATORY PROTEIN POCR"/>
    <property type="match status" value="1"/>
</dbReference>
<dbReference type="SUPFAM" id="SSF46689">
    <property type="entry name" value="Homeodomain-like"/>
    <property type="match status" value="2"/>
</dbReference>
<dbReference type="Pfam" id="PF00072">
    <property type="entry name" value="Response_reg"/>
    <property type="match status" value="1"/>
</dbReference>
<dbReference type="GO" id="GO:0043565">
    <property type="term" value="F:sequence-specific DNA binding"/>
    <property type="evidence" value="ECO:0007669"/>
    <property type="project" value="InterPro"/>
</dbReference>
<dbReference type="PROSITE" id="PS00041">
    <property type="entry name" value="HTH_ARAC_FAMILY_1"/>
    <property type="match status" value="1"/>
</dbReference>
<keyword evidence="8" id="KW-1185">Reference proteome</keyword>
<dbReference type="Proteomes" id="UP000564806">
    <property type="component" value="Unassembled WGS sequence"/>
</dbReference>
<dbReference type="InterPro" id="IPR018060">
    <property type="entry name" value="HTH_AraC"/>
</dbReference>
<feature type="domain" description="HTH araC/xylS-type" evidence="5">
    <location>
        <begin position="429"/>
        <end position="527"/>
    </location>
</feature>
<dbReference type="PROSITE" id="PS50110">
    <property type="entry name" value="RESPONSE_REGULATORY"/>
    <property type="match status" value="1"/>
</dbReference>
<dbReference type="InterPro" id="IPR011006">
    <property type="entry name" value="CheY-like_superfamily"/>
</dbReference>
<name>A0A850EPY4_9BACL</name>
<dbReference type="PROSITE" id="PS01124">
    <property type="entry name" value="HTH_ARAC_FAMILY_2"/>
    <property type="match status" value="1"/>
</dbReference>
<reference evidence="7" key="1">
    <citation type="submission" date="2020-06" db="EMBL/GenBank/DDBJ databases">
        <title>Paenibacillus sp. nov., isolated from soil.</title>
        <authorList>
            <person name="Seo Y.L."/>
        </authorList>
    </citation>
    <scope>NUCLEOTIDE SEQUENCE [LARGE SCALE GENOMIC DNA]</scope>
    <source>
        <strain evidence="7">JW14</strain>
    </source>
</reference>
<accession>A0A850EPY4</accession>
<dbReference type="InterPro" id="IPR001789">
    <property type="entry name" value="Sig_transdc_resp-reg_receiver"/>
</dbReference>
<dbReference type="Pfam" id="PF12833">
    <property type="entry name" value="HTH_18"/>
    <property type="match status" value="1"/>
</dbReference>
<keyword evidence="3" id="KW-0804">Transcription</keyword>
<protein>
    <submittedName>
        <fullName evidence="7">Response regulator</fullName>
    </submittedName>
</protein>
<organism evidence="7 8">
    <name type="scientific">Paenibacillus agri</name>
    <dbReference type="NCBI Taxonomy" id="2744309"/>
    <lineage>
        <taxon>Bacteria</taxon>
        <taxon>Bacillati</taxon>
        <taxon>Bacillota</taxon>
        <taxon>Bacilli</taxon>
        <taxon>Bacillales</taxon>
        <taxon>Paenibacillaceae</taxon>
        <taxon>Paenibacillus</taxon>
    </lineage>
</organism>
<proteinExistence type="predicted"/>
<dbReference type="PANTHER" id="PTHR43280">
    <property type="entry name" value="ARAC-FAMILY TRANSCRIPTIONAL REGULATOR"/>
    <property type="match status" value="1"/>
</dbReference>
<evidence type="ECO:0000256" key="2">
    <source>
        <dbReference type="ARBA" id="ARBA00023125"/>
    </source>
</evidence>
<dbReference type="AlphaFoldDB" id="A0A850EPY4"/>